<dbReference type="PANTHER" id="PTHR13009">
    <property type="entry name" value="HEAT SHOCK PROTEIN 90 HSP90 CO-CHAPERONE AHA-1"/>
    <property type="match status" value="1"/>
</dbReference>
<sequence length="359" mass="39446">MVLHNPNNWHWVNKNAIEWAQAYFSEKLTGLSASKGEVSAQIDKVLSVEGDCDVSQRKGKVITLFDVKVRLEFSGVAAEGEKVTGSITIPEVAHDTEEDEYVFEISVYSDNKEKQAVRDLVRNDIVPQLRKALAGFSGDLIAEHGKDIQHASGSGPASGTSTPKPVPISSSTSHAASSKTEPSQTETGPIVNTVTLKDDIEFQTSANQLYQTFVDPQRVAAFTRAPPPEFEPREGGKFSLFGRNVEGKFKQLDQDKKIVQTWRLADWPKGHYSTLTLVFDQGTDSTMLRLSWDGVPVGQEDVTRRNFGDYYVRSIKTTFGFGQSGESAYTFVDKMDPVEWLGMVGNGGLVMEAGKLGNS</sequence>
<dbReference type="InterPro" id="IPR015310">
    <property type="entry name" value="AHSA1-like_N"/>
</dbReference>
<dbReference type="GO" id="GO:0005829">
    <property type="term" value="C:cytosol"/>
    <property type="evidence" value="ECO:0007669"/>
    <property type="project" value="TreeGrafter"/>
</dbReference>
<evidence type="ECO:0000313" key="4">
    <source>
        <dbReference type="EMBL" id="CUS15302.1"/>
    </source>
</evidence>
<dbReference type="Proteomes" id="UP001412239">
    <property type="component" value="Unassembled WGS sequence"/>
</dbReference>
<dbReference type="PANTHER" id="PTHR13009:SF22">
    <property type="entry name" value="LD43819P"/>
    <property type="match status" value="1"/>
</dbReference>
<evidence type="ECO:0000256" key="1">
    <source>
        <dbReference type="ARBA" id="ARBA00006817"/>
    </source>
</evidence>
<dbReference type="EMBL" id="LN890948">
    <property type="protein sequence ID" value="CUS15302.1"/>
    <property type="molecule type" value="Genomic_DNA"/>
</dbReference>
<dbReference type="InterPro" id="IPR023393">
    <property type="entry name" value="START-like_dom_sf"/>
</dbReference>
<accession>A0A292Q675</accession>
<protein>
    <recommendedName>
        <fullName evidence="3">Activator of Hsp90 ATPase AHSA1-like N-terminal domain-containing protein</fullName>
    </recommendedName>
</protein>
<dbReference type="CDD" id="cd08892">
    <property type="entry name" value="SRPBCC_Aha1"/>
    <property type="match status" value="1"/>
</dbReference>
<dbReference type="SUPFAM" id="SSF103111">
    <property type="entry name" value="Activator of Hsp90 ATPase, Aha1"/>
    <property type="match status" value="1"/>
</dbReference>
<dbReference type="Gene3D" id="3.30.530.20">
    <property type="match status" value="1"/>
</dbReference>
<evidence type="ECO:0000256" key="2">
    <source>
        <dbReference type="SAM" id="MobiDB-lite"/>
    </source>
</evidence>
<dbReference type="Pfam" id="PF09229">
    <property type="entry name" value="Aha1_N"/>
    <property type="match status" value="1"/>
</dbReference>
<comment type="similarity">
    <text evidence="1">Belongs to the AHA1 family.</text>
</comment>
<reference evidence="4" key="1">
    <citation type="submission" date="2015-10" db="EMBL/GenBank/DDBJ databases">
        <authorList>
            <person name="Regsiter A."/>
            <person name="william w."/>
        </authorList>
    </citation>
    <scope>NUCLEOTIDE SEQUENCE</scope>
    <source>
        <strain evidence="4">Montdore</strain>
    </source>
</reference>
<gene>
    <name evidence="4" type="ORF">GSTUAT00000559001</name>
</gene>
<feature type="compositionally biased region" description="Low complexity" evidence="2">
    <location>
        <begin position="151"/>
        <end position="178"/>
    </location>
</feature>
<dbReference type="SMART" id="SM01000">
    <property type="entry name" value="Aha1_N"/>
    <property type="match status" value="1"/>
</dbReference>
<feature type="region of interest" description="Disordered" evidence="2">
    <location>
        <begin position="148"/>
        <end position="190"/>
    </location>
</feature>
<dbReference type="InterPro" id="IPR013538">
    <property type="entry name" value="ASHA1/2-like_C"/>
</dbReference>
<dbReference type="SUPFAM" id="SSF55961">
    <property type="entry name" value="Bet v1-like"/>
    <property type="match status" value="1"/>
</dbReference>
<keyword evidence="5" id="KW-1185">Reference proteome</keyword>
<feature type="compositionally biased region" description="Polar residues" evidence="2">
    <location>
        <begin position="179"/>
        <end position="190"/>
    </location>
</feature>
<dbReference type="GO" id="GO:0051087">
    <property type="term" value="F:protein-folding chaperone binding"/>
    <property type="evidence" value="ECO:0007669"/>
    <property type="project" value="InterPro"/>
</dbReference>
<name>A0A292Q675_9PEZI</name>
<dbReference type="Gene3D" id="3.15.10.20">
    <property type="entry name" value="Activator of Hsp90 ATPase Aha1, N-terminal domain"/>
    <property type="match status" value="1"/>
</dbReference>
<dbReference type="Pfam" id="PF08327">
    <property type="entry name" value="AHSA1"/>
    <property type="match status" value="1"/>
</dbReference>
<organism evidence="4 5">
    <name type="scientific">Tuber aestivum</name>
    <name type="common">summer truffle</name>
    <dbReference type="NCBI Taxonomy" id="59557"/>
    <lineage>
        <taxon>Eukaryota</taxon>
        <taxon>Fungi</taxon>
        <taxon>Dikarya</taxon>
        <taxon>Ascomycota</taxon>
        <taxon>Pezizomycotina</taxon>
        <taxon>Pezizomycetes</taxon>
        <taxon>Pezizales</taxon>
        <taxon>Tuberaceae</taxon>
        <taxon>Tuber</taxon>
    </lineage>
</organism>
<dbReference type="AlphaFoldDB" id="A0A292Q675"/>
<evidence type="ECO:0000313" key="5">
    <source>
        <dbReference type="Proteomes" id="UP001412239"/>
    </source>
</evidence>
<dbReference type="GO" id="GO:0006457">
    <property type="term" value="P:protein folding"/>
    <property type="evidence" value="ECO:0007669"/>
    <property type="project" value="TreeGrafter"/>
</dbReference>
<dbReference type="GO" id="GO:0001671">
    <property type="term" value="F:ATPase activator activity"/>
    <property type="evidence" value="ECO:0007669"/>
    <property type="project" value="InterPro"/>
</dbReference>
<dbReference type="InterPro" id="IPR036338">
    <property type="entry name" value="Aha1"/>
</dbReference>
<evidence type="ECO:0000259" key="3">
    <source>
        <dbReference type="SMART" id="SM01000"/>
    </source>
</evidence>
<feature type="domain" description="Activator of Hsp90 ATPase AHSA1-like N-terminal" evidence="3">
    <location>
        <begin position="13"/>
        <end position="146"/>
    </location>
</feature>
<proteinExistence type="inferred from homology"/>